<dbReference type="Gene3D" id="2.130.10.10">
    <property type="entry name" value="YVTN repeat-like/Quinoprotein amine dehydrogenase"/>
    <property type="match status" value="1"/>
</dbReference>
<protein>
    <submittedName>
        <fullName evidence="1">LALA0S03e05644g1_1</fullName>
    </submittedName>
</protein>
<dbReference type="SUPFAM" id="SSF50978">
    <property type="entry name" value="WD40 repeat-like"/>
    <property type="match status" value="1"/>
</dbReference>
<dbReference type="Proteomes" id="UP000054304">
    <property type="component" value="Unassembled WGS sequence"/>
</dbReference>
<dbReference type="AlphaFoldDB" id="A0A0C7MNZ0"/>
<dbReference type="EMBL" id="LN736362">
    <property type="protein sequence ID" value="CEP61562.1"/>
    <property type="molecule type" value="Genomic_DNA"/>
</dbReference>
<evidence type="ECO:0000313" key="2">
    <source>
        <dbReference type="Proteomes" id="UP000054304"/>
    </source>
</evidence>
<accession>A0A0C7MNZ0</accession>
<dbReference type="OrthoDB" id="7668193at2759"/>
<organism evidence="1 2">
    <name type="scientific">Lachancea lanzarotensis</name>
    <dbReference type="NCBI Taxonomy" id="1245769"/>
    <lineage>
        <taxon>Eukaryota</taxon>
        <taxon>Fungi</taxon>
        <taxon>Dikarya</taxon>
        <taxon>Ascomycota</taxon>
        <taxon>Saccharomycotina</taxon>
        <taxon>Saccharomycetes</taxon>
        <taxon>Saccharomycetales</taxon>
        <taxon>Saccharomycetaceae</taxon>
        <taxon>Lachancea</taxon>
    </lineage>
</organism>
<name>A0A0C7MNZ0_9SACH</name>
<keyword evidence="2" id="KW-1185">Reference proteome</keyword>
<reference evidence="1 2" key="1">
    <citation type="submission" date="2014-12" db="EMBL/GenBank/DDBJ databases">
        <authorList>
            <person name="Neuveglise Cecile"/>
        </authorList>
    </citation>
    <scope>NUCLEOTIDE SEQUENCE [LARGE SCALE GENOMIC DNA]</scope>
    <source>
        <strain evidence="1 2">CBS 12615</strain>
    </source>
</reference>
<gene>
    <name evidence="1" type="ORF">LALA0_S03e05644g</name>
</gene>
<dbReference type="HOGENOM" id="CLU_045414_1_0_1"/>
<sequence length="419" mass="46687">MSNGHQLAYTLRKHEHEVTALKIVGQEPFPLLISGDRSGLLLVWDLITRRPITNYTLDSKAQIIHIDSIDNYVTVLSKDHYLRFYRMLDECDAELTIKSESSTSTTEYKKKCGLEEVYCIPVNTLNFANVALQSLSNGLYRLWCCNTQESESFDVYTFNVKDIRSLKRQFRAIDLYSILIGATNWDRKASLEKTGLIMSFLNVDGVVYVGYESGFVVGLRFIEPAASKPLLAIVHASSVHYPEPVLSLCGSSDGRSVYSSSTTKFVGKHKVDHDYKPNSESSNVQSNGVTYSQFFSLNNSTIELGTTEIAHLESLKNSLVALNWKGQTVVANEQDSRVIGSKLRSNLVVEASNVGSFSADKRAKIWVKASSIVCLGSHCVSPNRSLSSGYWKRVSQAAARNWTFTGYEDGSIAMQSFEL</sequence>
<evidence type="ECO:0000313" key="1">
    <source>
        <dbReference type="EMBL" id="CEP61562.1"/>
    </source>
</evidence>
<proteinExistence type="predicted"/>
<dbReference type="InterPro" id="IPR015943">
    <property type="entry name" value="WD40/YVTN_repeat-like_dom_sf"/>
</dbReference>
<dbReference type="RefSeq" id="XP_022627796.1">
    <property type="nucleotide sequence ID" value="XM_022773309.1"/>
</dbReference>
<dbReference type="InterPro" id="IPR036322">
    <property type="entry name" value="WD40_repeat_dom_sf"/>
</dbReference>
<dbReference type="GeneID" id="34684988"/>
<dbReference type="STRING" id="1245769.A0A0C7MNZ0"/>